<dbReference type="Proteomes" id="UP001163064">
    <property type="component" value="Unassembled WGS sequence"/>
</dbReference>
<dbReference type="Gene3D" id="1.10.10.10">
    <property type="entry name" value="Winged helix-like DNA-binding domain superfamily/Winged helix DNA-binding domain"/>
    <property type="match status" value="1"/>
</dbReference>
<dbReference type="SUPFAM" id="SSF48452">
    <property type="entry name" value="TPR-like"/>
    <property type="match status" value="1"/>
</dbReference>
<dbReference type="SMART" id="SM00421">
    <property type="entry name" value="HTH_LUXR"/>
    <property type="match status" value="1"/>
</dbReference>
<dbReference type="InterPro" id="IPR000792">
    <property type="entry name" value="Tscrpt_reg_LuxR_C"/>
</dbReference>
<proteinExistence type="predicted"/>
<dbReference type="SUPFAM" id="SSF52540">
    <property type="entry name" value="P-loop containing nucleoside triphosphate hydrolases"/>
    <property type="match status" value="1"/>
</dbReference>
<evidence type="ECO:0000313" key="2">
    <source>
        <dbReference type="EMBL" id="MCX3060866.1"/>
    </source>
</evidence>
<comment type="caution">
    <text evidence="2">The sequence shown here is derived from an EMBL/GenBank/DDBJ whole genome shotgun (WGS) entry which is preliminary data.</text>
</comment>
<dbReference type="Pfam" id="PF25872">
    <property type="entry name" value="HTH_77"/>
    <property type="match status" value="1"/>
</dbReference>
<reference evidence="2" key="1">
    <citation type="submission" date="2022-10" db="EMBL/GenBank/DDBJ databases">
        <title>Streptomyces beihaiensis sp. nov., a chitin degrading actinobacterium, isolated from shrimp pond soil.</title>
        <authorList>
            <person name="Xie J."/>
            <person name="Shen N."/>
        </authorList>
    </citation>
    <scope>NUCLEOTIDE SEQUENCE</scope>
    <source>
        <strain evidence="2">GXMU-J5</strain>
    </source>
</reference>
<dbReference type="InterPro" id="IPR058852">
    <property type="entry name" value="HTH_77"/>
</dbReference>
<protein>
    <submittedName>
        <fullName evidence="2">LuxR C-terminal-related transcriptional regulator</fullName>
    </submittedName>
</protein>
<dbReference type="PROSITE" id="PS50043">
    <property type="entry name" value="HTH_LUXR_2"/>
    <property type="match status" value="1"/>
</dbReference>
<dbReference type="Gene3D" id="1.25.40.10">
    <property type="entry name" value="Tetratricopeptide repeat domain"/>
    <property type="match status" value="1"/>
</dbReference>
<sequence>MPTDLSDLRGYQPVAEMVGRELDLIGVQGRLQDPSVRLATLTGAGGVGKSRLATAAARSLADDFPGGVATVDLPACGSADAALKSTEAALRELRAEARCLLVLDGVEHLTDALAPFVAEQLDASGHLTVLATGQEALGIYGERIVPVAPLPVPGPLLEPDVTDVQDNPAVQLFTRRAHETNPDFTLTAENVEAVVDICNLLEGVPLVLELAARRLRLYPLQELVAWLRRGGDSHLSGPVDVPPRQRSTLAIADWSCRGLTGGQRALLARLALSRHGTTLAGAEKVSPLTATETADALEALLDRSLLTIDERPLGEARLMMSRTIRVYGLALLDEAGEAEAAAARADHARHYHKLMRSLEGRFQGSEQQRWLRVAAAEHDNVLVALRHLKDTASPLDQAALVAACLRPWLIRGALREGLAWFDSAAAALQAEDRDENEETLRARARLSSGAGALTAALGDHDGACHHYRRAVSLGKRLKDSRNGALASARMGLALFHCGDRAVGRSLLTAALTTLDAQGDTGGSAEAGTALAEVLLESGEPGEAAALLDRSERIQRQHGEIRSLACTLHTRARLALRGDDEAAAQAALRESIGLYDSIDERTELPAVLDDFALLIQSRAGQPQRATRLFAAAEALRRRTGVKVAGERWERLQAAVSELRRQLGWTVFATAWVEGLRLAPEAMAKEALAAVEPGRAEERTEAATLTPRQLQVALLVAEGMTNRQIANHLKIAEWTVVNHVRNVMRKLDCNSRVQVAWAVGRRQ</sequence>
<dbReference type="CDD" id="cd06170">
    <property type="entry name" value="LuxR_C_like"/>
    <property type="match status" value="1"/>
</dbReference>
<dbReference type="PROSITE" id="PS00622">
    <property type="entry name" value="HTH_LUXR_1"/>
    <property type="match status" value="1"/>
</dbReference>
<dbReference type="InterPro" id="IPR036388">
    <property type="entry name" value="WH-like_DNA-bd_sf"/>
</dbReference>
<dbReference type="SUPFAM" id="SSF46894">
    <property type="entry name" value="C-terminal effector domain of the bipartite response regulators"/>
    <property type="match status" value="1"/>
</dbReference>
<accession>A0ABT3TV07</accession>
<dbReference type="InterPro" id="IPR016032">
    <property type="entry name" value="Sig_transdc_resp-reg_C-effctor"/>
</dbReference>
<dbReference type="InterPro" id="IPR027417">
    <property type="entry name" value="P-loop_NTPase"/>
</dbReference>
<dbReference type="Pfam" id="PF00196">
    <property type="entry name" value="GerE"/>
    <property type="match status" value="1"/>
</dbReference>
<dbReference type="Gene3D" id="3.40.50.300">
    <property type="entry name" value="P-loop containing nucleotide triphosphate hydrolases"/>
    <property type="match status" value="1"/>
</dbReference>
<name>A0ABT3TV07_9ACTN</name>
<dbReference type="EMBL" id="JAPHNL010000133">
    <property type="protein sequence ID" value="MCX3060866.1"/>
    <property type="molecule type" value="Genomic_DNA"/>
</dbReference>
<dbReference type="InterPro" id="IPR011990">
    <property type="entry name" value="TPR-like_helical_dom_sf"/>
</dbReference>
<organism evidence="2 3">
    <name type="scientific">Streptomyces beihaiensis</name>
    <dbReference type="NCBI Taxonomy" id="2984495"/>
    <lineage>
        <taxon>Bacteria</taxon>
        <taxon>Bacillati</taxon>
        <taxon>Actinomycetota</taxon>
        <taxon>Actinomycetes</taxon>
        <taxon>Kitasatosporales</taxon>
        <taxon>Streptomycetaceae</taxon>
        <taxon>Streptomyces</taxon>
    </lineage>
</organism>
<gene>
    <name evidence="2" type="ORF">OFY01_14075</name>
</gene>
<dbReference type="PANTHER" id="PTHR47691">
    <property type="entry name" value="REGULATOR-RELATED"/>
    <property type="match status" value="1"/>
</dbReference>
<dbReference type="RefSeq" id="WP_266599790.1">
    <property type="nucleotide sequence ID" value="NZ_JAPHNL010000133.1"/>
</dbReference>
<dbReference type="PRINTS" id="PR00038">
    <property type="entry name" value="HTHLUXR"/>
</dbReference>
<dbReference type="PANTHER" id="PTHR47691:SF3">
    <property type="entry name" value="HTH-TYPE TRANSCRIPTIONAL REGULATOR RV0890C-RELATED"/>
    <property type="match status" value="1"/>
</dbReference>
<evidence type="ECO:0000313" key="3">
    <source>
        <dbReference type="Proteomes" id="UP001163064"/>
    </source>
</evidence>
<evidence type="ECO:0000259" key="1">
    <source>
        <dbReference type="PROSITE" id="PS50043"/>
    </source>
</evidence>
<feature type="domain" description="HTH luxR-type" evidence="1">
    <location>
        <begin position="696"/>
        <end position="760"/>
    </location>
</feature>
<keyword evidence="3" id="KW-1185">Reference proteome</keyword>